<proteinExistence type="predicted"/>
<evidence type="ECO:0000259" key="2">
    <source>
        <dbReference type="Pfam" id="PF14244"/>
    </source>
</evidence>
<evidence type="ECO:0000313" key="4">
    <source>
        <dbReference type="Proteomes" id="UP001152523"/>
    </source>
</evidence>
<dbReference type="InterPro" id="IPR029472">
    <property type="entry name" value="Copia-like_N"/>
</dbReference>
<evidence type="ECO:0000313" key="3">
    <source>
        <dbReference type="EMBL" id="CAH9113675.1"/>
    </source>
</evidence>
<feature type="region of interest" description="Disordered" evidence="1">
    <location>
        <begin position="318"/>
        <end position="361"/>
    </location>
</feature>
<protein>
    <recommendedName>
        <fullName evidence="2">Retrotransposon Copia-like N-terminal domain-containing protein</fullName>
    </recommendedName>
</protein>
<dbReference type="Proteomes" id="UP001152523">
    <property type="component" value="Unassembled WGS sequence"/>
</dbReference>
<keyword evidence="4" id="KW-1185">Reference proteome</keyword>
<name>A0AAV0E3G3_9ASTE</name>
<organism evidence="3 4">
    <name type="scientific">Cuscuta epithymum</name>
    <dbReference type="NCBI Taxonomy" id="186058"/>
    <lineage>
        <taxon>Eukaryota</taxon>
        <taxon>Viridiplantae</taxon>
        <taxon>Streptophyta</taxon>
        <taxon>Embryophyta</taxon>
        <taxon>Tracheophyta</taxon>
        <taxon>Spermatophyta</taxon>
        <taxon>Magnoliopsida</taxon>
        <taxon>eudicotyledons</taxon>
        <taxon>Gunneridae</taxon>
        <taxon>Pentapetalae</taxon>
        <taxon>asterids</taxon>
        <taxon>lamiids</taxon>
        <taxon>Solanales</taxon>
        <taxon>Convolvulaceae</taxon>
        <taxon>Cuscuteae</taxon>
        <taxon>Cuscuta</taxon>
        <taxon>Cuscuta subgen. Cuscuta</taxon>
    </lineage>
</organism>
<dbReference type="PANTHER" id="PTHR37610:SF101">
    <property type="entry name" value="(RAPE) HYPOTHETICAL PROTEIN"/>
    <property type="match status" value="1"/>
</dbReference>
<evidence type="ECO:0000256" key="1">
    <source>
        <dbReference type="SAM" id="MobiDB-lite"/>
    </source>
</evidence>
<feature type="domain" description="Retrotransposon Copia-like N-terminal" evidence="2">
    <location>
        <begin position="23"/>
        <end position="66"/>
    </location>
</feature>
<dbReference type="EMBL" id="CAMAPF010000210">
    <property type="protein sequence ID" value="CAH9113675.1"/>
    <property type="molecule type" value="Genomic_DNA"/>
</dbReference>
<reference evidence="3" key="1">
    <citation type="submission" date="2022-07" db="EMBL/GenBank/DDBJ databases">
        <authorList>
            <person name="Macas J."/>
            <person name="Novak P."/>
            <person name="Neumann P."/>
        </authorList>
    </citation>
    <scope>NUCLEOTIDE SEQUENCE</scope>
</reference>
<dbReference type="Pfam" id="PF14244">
    <property type="entry name" value="Retrotran_gag_3"/>
    <property type="match status" value="1"/>
</dbReference>
<comment type="caution">
    <text evidence="3">The sequence shown here is derived from an EMBL/GenBank/DDBJ whole genome shotgun (WGS) entry which is preliminary data.</text>
</comment>
<sequence length="428" mass="47796">MAVGEEDTSTPKMDYTSPFFLGPQDRPGDFIIPVRLTGDNYEDWSSSVRLALRARRKFGFINGVIMAMVPPYTGEDWMTIHSMLVSWILNTISSEVKSTLSKFDDAKLLWDDLKERFSLVDGPKIHQVKTDISRCEQTKTQTVAAYYGKLKVLWDELNNYEPLINCTYGKCACNVNSLHEKRRESERFHQFLMGLSSDFYGNVRSQLLSQTPLPTLNRAFQQISQEERVRGIVQNKDRDIRPEIMGFAVRTNTRGKMKIENKFDKTNFYCTLCNSRGHDLHSCFEIIGYPDWWGTRPKNNSQTGKKFAMRLLETSGNKPRYLQSAPGRAEFPARKPAARAHATAAEGGSKSGDVSGEGHKFAASGGPSTYMTAAAGGTSTYSTNVPPAQQLAPIPNLSLDQWQAIVAALGSPNASPYRMSGPSIEESD</sequence>
<dbReference type="PANTHER" id="PTHR37610">
    <property type="entry name" value="CCHC-TYPE DOMAIN-CONTAINING PROTEIN"/>
    <property type="match status" value="1"/>
</dbReference>
<accession>A0AAV0E3G3</accession>
<gene>
    <name evidence="3" type="ORF">CEPIT_LOCUS20399</name>
</gene>
<dbReference type="AlphaFoldDB" id="A0AAV0E3G3"/>